<dbReference type="SUPFAM" id="SSF52540">
    <property type="entry name" value="P-loop containing nucleoside triphosphate hydrolases"/>
    <property type="match status" value="1"/>
</dbReference>
<dbReference type="Pfam" id="PF00071">
    <property type="entry name" value="Ras"/>
    <property type="match status" value="1"/>
</dbReference>
<protein>
    <submittedName>
        <fullName evidence="3">Small monomeric GTPase</fullName>
    </submittedName>
</protein>
<dbReference type="Gene3D" id="3.40.50.300">
    <property type="entry name" value="P-loop containing nucleotide triphosphate hydrolases"/>
    <property type="match status" value="1"/>
</dbReference>
<dbReference type="PANTHER" id="PTHR45819">
    <property type="entry name" value="CENTAURIN-GAMMA-1A"/>
    <property type="match status" value="1"/>
</dbReference>
<dbReference type="PANTHER" id="PTHR45819:SF5">
    <property type="entry name" value="CENTAURIN-GAMMA-1A"/>
    <property type="match status" value="1"/>
</dbReference>
<dbReference type="FunFam" id="3.40.50.300:FF:000178">
    <property type="entry name" value="Arf-GAP with GTPase, ANK repeat and PH domain-containing protein 1"/>
    <property type="match status" value="1"/>
</dbReference>
<dbReference type="AlphaFoldDB" id="A0A0N5ANW5"/>
<dbReference type="WBParaSite" id="SMUV_0000631901-mRNA-1">
    <property type="protein sequence ID" value="SMUV_0000631901-mRNA-1"/>
    <property type="gene ID" value="SMUV_0000631901"/>
</dbReference>
<dbReference type="SMART" id="SM00173">
    <property type="entry name" value="RAS"/>
    <property type="match status" value="1"/>
</dbReference>
<evidence type="ECO:0000256" key="1">
    <source>
        <dbReference type="ARBA" id="ARBA00022771"/>
    </source>
</evidence>
<dbReference type="STRING" id="451379.A0A0N5ANW5"/>
<dbReference type="Proteomes" id="UP000046393">
    <property type="component" value="Unplaced"/>
</dbReference>
<sequence>MNATDSIGVVGSLRSGKTSLVHRFLTGAYTNEESPEGGRFKKEVVVDGQSYLLLIRDEGGGAPEYQFSQWFDAVVFVFSLDSQESFETVLRYYNQMAKFRNLSDVPVLLVGTQDNLSDTNPRVIDEQEGRQMAKNIPRCTYYETCSTYGLNVERLFKDGSLFHFRFLNLTVRSIYDSVIEMLNGFAYIQQYNGK</sequence>
<proteinExistence type="predicted"/>
<organism evidence="2 3">
    <name type="scientific">Syphacia muris</name>
    <dbReference type="NCBI Taxonomy" id="451379"/>
    <lineage>
        <taxon>Eukaryota</taxon>
        <taxon>Metazoa</taxon>
        <taxon>Ecdysozoa</taxon>
        <taxon>Nematoda</taxon>
        <taxon>Chromadorea</taxon>
        <taxon>Rhabditida</taxon>
        <taxon>Spirurina</taxon>
        <taxon>Oxyuridomorpha</taxon>
        <taxon>Oxyuroidea</taxon>
        <taxon>Oxyuridae</taxon>
        <taxon>Syphacia</taxon>
    </lineage>
</organism>
<dbReference type="SMART" id="SM00174">
    <property type="entry name" value="RHO"/>
    <property type="match status" value="1"/>
</dbReference>
<dbReference type="GO" id="GO:0008270">
    <property type="term" value="F:zinc ion binding"/>
    <property type="evidence" value="ECO:0007669"/>
    <property type="project" value="UniProtKB-KW"/>
</dbReference>
<accession>A0A0N5ANW5</accession>
<dbReference type="GO" id="GO:0005096">
    <property type="term" value="F:GTPase activator activity"/>
    <property type="evidence" value="ECO:0007669"/>
    <property type="project" value="TreeGrafter"/>
</dbReference>
<keyword evidence="1" id="KW-0479">Metal-binding</keyword>
<evidence type="ECO:0000313" key="3">
    <source>
        <dbReference type="WBParaSite" id="SMUV_0000631901-mRNA-1"/>
    </source>
</evidence>
<reference evidence="3" key="1">
    <citation type="submission" date="2017-02" db="UniProtKB">
        <authorList>
            <consortium name="WormBaseParasite"/>
        </authorList>
    </citation>
    <scope>IDENTIFICATION</scope>
</reference>
<dbReference type="InterPro" id="IPR001806">
    <property type="entry name" value="Small_GTPase"/>
</dbReference>
<evidence type="ECO:0000313" key="2">
    <source>
        <dbReference type="Proteomes" id="UP000046393"/>
    </source>
</evidence>
<keyword evidence="1" id="KW-0862">Zinc</keyword>
<dbReference type="SMART" id="SM00175">
    <property type="entry name" value="RAB"/>
    <property type="match status" value="1"/>
</dbReference>
<dbReference type="PROSITE" id="PS51419">
    <property type="entry name" value="RAB"/>
    <property type="match status" value="1"/>
</dbReference>
<dbReference type="GO" id="GO:0005525">
    <property type="term" value="F:GTP binding"/>
    <property type="evidence" value="ECO:0007669"/>
    <property type="project" value="InterPro"/>
</dbReference>
<dbReference type="PROSITE" id="PS51421">
    <property type="entry name" value="RAS"/>
    <property type="match status" value="1"/>
</dbReference>
<keyword evidence="2" id="KW-1185">Reference proteome</keyword>
<dbReference type="PRINTS" id="PR00449">
    <property type="entry name" value="RASTRNSFRMNG"/>
</dbReference>
<keyword evidence="1" id="KW-0863">Zinc-finger</keyword>
<dbReference type="GO" id="GO:0003924">
    <property type="term" value="F:GTPase activity"/>
    <property type="evidence" value="ECO:0007669"/>
    <property type="project" value="InterPro"/>
</dbReference>
<name>A0A0N5ANW5_9BILA</name>
<dbReference type="InterPro" id="IPR051282">
    <property type="entry name" value="Arf-GAP_GTPase_ANK_PH"/>
</dbReference>
<dbReference type="InterPro" id="IPR027417">
    <property type="entry name" value="P-loop_NTPase"/>
</dbReference>